<name>A0ABW5KE85_9SPHI</name>
<dbReference type="SMART" id="SM00560">
    <property type="entry name" value="LamGL"/>
    <property type="match status" value="1"/>
</dbReference>
<keyword evidence="6" id="KW-1185">Reference proteome</keyword>
<organism evidence="5 6">
    <name type="scientific">Sphingobacterium suaedae</name>
    <dbReference type="NCBI Taxonomy" id="1686402"/>
    <lineage>
        <taxon>Bacteria</taxon>
        <taxon>Pseudomonadati</taxon>
        <taxon>Bacteroidota</taxon>
        <taxon>Sphingobacteriia</taxon>
        <taxon>Sphingobacteriales</taxon>
        <taxon>Sphingobacteriaceae</taxon>
        <taxon>Sphingobacterium</taxon>
    </lineage>
</organism>
<comment type="caution">
    <text evidence="5">The sequence shown here is derived from an EMBL/GenBank/DDBJ whole genome shotgun (WGS) entry which is preliminary data.</text>
</comment>
<proteinExistence type="predicted"/>
<evidence type="ECO:0000256" key="3">
    <source>
        <dbReference type="SAM" id="SignalP"/>
    </source>
</evidence>
<dbReference type="SUPFAM" id="SSF49899">
    <property type="entry name" value="Concanavalin A-like lectins/glucanases"/>
    <property type="match status" value="1"/>
</dbReference>
<evidence type="ECO:0000259" key="4">
    <source>
        <dbReference type="SMART" id="SM00560"/>
    </source>
</evidence>
<evidence type="ECO:0000256" key="1">
    <source>
        <dbReference type="ARBA" id="ARBA00022729"/>
    </source>
</evidence>
<dbReference type="Pfam" id="PF08522">
    <property type="entry name" value="BT_3987-like_N"/>
    <property type="match status" value="1"/>
</dbReference>
<feature type="chain" id="PRO_5045419443" evidence="3">
    <location>
        <begin position="28"/>
        <end position="374"/>
    </location>
</feature>
<reference evidence="6" key="1">
    <citation type="journal article" date="2019" name="Int. J. Syst. Evol. Microbiol.">
        <title>The Global Catalogue of Microorganisms (GCM) 10K type strain sequencing project: providing services to taxonomists for standard genome sequencing and annotation.</title>
        <authorList>
            <consortium name="The Broad Institute Genomics Platform"/>
            <consortium name="The Broad Institute Genome Sequencing Center for Infectious Disease"/>
            <person name="Wu L."/>
            <person name="Ma J."/>
        </authorList>
    </citation>
    <scope>NUCLEOTIDE SEQUENCE [LARGE SCALE GENOMIC DNA]</scope>
    <source>
        <strain evidence="6">KCTC 42662</strain>
    </source>
</reference>
<feature type="signal peptide" evidence="3">
    <location>
        <begin position="1"/>
        <end position="27"/>
    </location>
</feature>
<protein>
    <submittedName>
        <fullName evidence="5">DUF1735 and LamG domain-containing protein</fullName>
    </submittedName>
</protein>
<sequence length="374" mass="40892">MKKYWIKKIPFLLLILLSLLHMGCQKAAVEQKGIYITRAQVNPFVGLSVDNTGGSLTVTASASAVVDQDLSVTFRINPALVDSYNAENGTDFKALPSQLVRLSSTQAVIRKGSSISETVQVEISPLEGAVEVGTQYLVPIEVASLSSNDFPILESSKVLYAQIQQVLVNPALDLSQANGVNFAIPDPISNLKAFTVEMRVRVTKGPFRNNMTLFAAYPDEIYSRFGDVVISPDQLQIKYKGVQPASRTRFSVNQWYHIAYVFDGQANSFRIYVNGVEDAATSAPPGSTFQLNQMFFGANGHPIQVQELRFWTQARTGVQLLNNMCAVNPQSEGLYGYWKFDAGQGSTIADVTGHGHTGTVNGTPLWVTGIRCPE</sequence>
<evidence type="ECO:0000256" key="2">
    <source>
        <dbReference type="ARBA" id="ARBA00023157"/>
    </source>
</evidence>
<accession>A0ABW5KE85</accession>
<dbReference type="Pfam" id="PF13385">
    <property type="entry name" value="Laminin_G_3"/>
    <property type="match status" value="1"/>
</dbReference>
<keyword evidence="1 3" id="KW-0732">Signal</keyword>
<evidence type="ECO:0000313" key="5">
    <source>
        <dbReference type="EMBL" id="MFD2547252.1"/>
    </source>
</evidence>
<dbReference type="InterPro" id="IPR013728">
    <property type="entry name" value="BT_3987-like_N"/>
</dbReference>
<keyword evidence="2" id="KW-1015">Disulfide bond</keyword>
<dbReference type="Proteomes" id="UP001597545">
    <property type="component" value="Unassembled WGS sequence"/>
</dbReference>
<feature type="domain" description="LamG-like jellyroll fold" evidence="4">
    <location>
        <begin position="192"/>
        <end position="318"/>
    </location>
</feature>
<dbReference type="Gene3D" id="2.60.120.200">
    <property type="match status" value="1"/>
</dbReference>
<dbReference type="InterPro" id="IPR013320">
    <property type="entry name" value="ConA-like_dom_sf"/>
</dbReference>
<evidence type="ECO:0000313" key="6">
    <source>
        <dbReference type="Proteomes" id="UP001597545"/>
    </source>
</evidence>
<dbReference type="EMBL" id="JBHULR010000003">
    <property type="protein sequence ID" value="MFD2547252.1"/>
    <property type="molecule type" value="Genomic_DNA"/>
</dbReference>
<gene>
    <name evidence="5" type="ORF">ACFSR5_06275</name>
</gene>
<dbReference type="InterPro" id="IPR006558">
    <property type="entry name" value="LamG-like"/>
</dbReference>
<dbReference type="RefSeq" id="WP_380901824.1">
    <property type="nucleotide sequence ID" value="NZ_JBHUEG010000007.1"/>
</dbReference>
<dbReference type="Gene3D" id="2.60.40.1740">
    <property type="entry name" value="hypothetical protein (bacova_03559)"/>
    <property type="match status" value="1"/>
</dbReference>